<reference evidence="1 2" key="1">
    <citation type="journal article" date="2012" name="Proc. Natl. Acad. Sci. U.S.A.">
        <title>Comparative genomics of Ceriporiopsis subvermispora and Phanerochaete chrysosporium provide insight into selective ligninolysis.</title>
        <authorList>
            <person name="Fernandez-Fueyo E."/>
            <person name="Ruiz-Duenas F.J."/>
            <person name="Ferreira P."/>
            <person name="Floudas D."/>
            <person name="Hibbett D.S."/>
            <person name="Canessa P."/>
            <person name="Larrondo L.F."/>
            <person name="James T.Y."/>
            <person name="Seelenfreund D."/>
            <person name="Lobos S."/>
            <person name="Polanco R."/>
            <person name="Tello M."/>
            <person name="Honda Y."/>
            <person name="Watanabe T."/>
            <person name="Watanabe T."/>
            <person name="Ryu J.S."/>
            <person name="Kubicek C.P."/>
            <person name="Schmoll M."/>
            <person name="Gaskell J."/>
            <person name="Hammel K.E."/>
            <person name="St John F.J."/>
            <person name="Vanden Wymelenberg A."/>
            <person name="Sabat G."/>
            <person name="Splinter BonDurant S."/>
            <person name="Syed K."/>
            <person name="Yadav J.S."/>
            <person name="Doddapaneni H."/>
            <person name="Subramanian V."/>
            <person name="Lavin J.L."/>
            <person name="Oguiza J.A."/>
            <person name="Perez G."/>
            <person name="Pisabarro A.G."/>
            <person name="Ramirez L."/>
            <person name="Santoyo F."/>
            <person name="Master E."/>
            <person name="Coutinho P.M."/>
            <person name="Henrissat B."/>
            <person name="Lombard V."/>
            <person name="Magnuson J.K."/>
            <person name="Kuees U."/>
            <person name="Hori C."/>
            <person name="Igarashi K."/>
            <person name="Samejima M."/>
            <person name="Held B.W."/>
            <person name="Barry K.W."/>
            <person name="LaButti K.M."/>
            <person name="Lapidus A."/>
            <person name="Lindquist E.A."/>
            <person name="Lucas S.M."/>
            <person name="Riley R."/>
            <person name="Salamov A.A."/>
            <person name="Hoffmeister D."/>
            <person name="Schwenk D."/>
            <person name="Hadar Y."/>
            <person name="Yarden O."/>
            <person name="de Vries R.P."/>
            <person name="Wiebenga A."/>
            <person name="Stenlid J."/>
            <person name="Eastwood D."/>
            <person name="Grigoriev I.V."/>
            <person name="Berka R.M."/>
            <person name="Blanchette R.A."/>
            <person name="Kersten P."/>
            <person name="Martinez A.T."/>
            <person name="Vicuna R."/>
            <person name="Cullen D."/>
        </authorList>
    </citation>
    <scope>NUCLEOTIDE SEQUENCE [LARGE SCALE GENOMIC DNA]</scope>
    <source>
        <strain evidence="1 2">B</strain>
    </source>
</reference>
<evidence type="ECO:0000313" key="2">
    <source>
        <dbReference type="Proteomes" id="UP000016930"/>
    </source>
</evidence>
<name>M2Q0B0_CERS8</name>
<evidence type="ECO:0000313" key="1">
    <source>
        <dbReference type="EMBL" id="EMD30293.1"/>
    </source>
</evidence>
<dbReference type="HOGENOM" id="CLU_2236300_0_0_1"/>
<accession>M2Q0B0</accession>
<organism evidence="1 2">
    <name type="scientific">Ceriporiopsis subvermispora (strain B)</name>
    <name type="common">White-rot fungus</name>
    <name type="synonym">Gelatoporia subvermispora</name>
    <dbReference type="NCBI Taxonomy" id="914234"/>
    <lineage>
        <taxon>Eukaryota</taxon>
        <taxon>Fungi</taxon>
        <taxon>Dikarya</taxon>
        <taxon>Basidiomycota</taxon>
        <taxon>Agaricomycotina</taxon>
        <taxon>Agaricomycetes</taxon>
        <taxon>Polyporales</taxon>
        <taxon>Gelatoporiaceae</taxon>
        <taxon>Gelatoporia</taxon>
    </lineage>
</organism>
<dbReference type="Proteomes" id="UP000016930">
    <property type="component" value="Unassembled WGS sequence"/>
</dbReference>
<gene>
    <name evidence="1" type="ORF">CERSUDRAFT_101600</name>
</gene>
<proteinExistence type="predicted"/>
<keyword evidence="2" id="KW-1185">Reference proteome</keyword>
<dbReference type="EMBL" id="KB446373">
    <property type="protein sequence ID" value="EMD30293.1"/>
    <property type="molecule type" value="Genomic_DNA"/>
</dbReference>
<sequence length="105" mass="11549">MSARCTAHGSDAGAVAYYVAAGGREVYEHRKGAAYHSGGRAFAEREHAWPLLEPQAVQGELSQRLPSQLSSDLWRLPHVADGVHVHANGHQRRLLPACDVCLRRR</sequence>
<dbReference type="AlphaFoldDB" id="M2Q0B0"/>
<protein>
    <submittedName>
        <fullName evidence="1">Uncharacterized protein</fullName>
    </submittedName>
</protein>